<reference evidence="8 9" key="1">
    <citation type="journal article" date="2019" name="Environ. Microbiol.">
        <title>Species interactions and distinct microbial communities in high Arctic permafrost affected cryosols are associated with the CH4 and CO2 gas fluxes.</title>
        <authorList>
            <person name="Altshuler I."/>
            <person name="Hamel J."/>
            <person name="Turney S."/>
            <person name="Magnuson E."/>
            <person name="Levesque R."/>
            <person name="Greer C."/>
            <person name="Whyte L.G."/>
        </authorList>
    </citation>
    <scope>NUCLEOTIDE SEQUENCE [LARGE SCALE GENOMIC DNA]</scope>
    <source>
        <strain evidence="8 9">E3</strain>
    </source>
</reference>
<evidence type="ECO:0000259" key="7">
    <source>
        <dbReference type="Pfam" id="PF00884"/>
    </source>
</evidence>
<dbReference type="PROSITE" id="PS00523">
    <property type="entry name" value="SULFATASE_1"/>
    <property type="match status" value="1"/>
</dbReference>
<dbReference type="GO" id="GO:0016787">
    <property type="term" value="F:hydrolase activity"/>
    <property type="evidence" value="ECO:0007669"/>
    <property type="project" value="UniProtKB-KW"/>
</dbReference>
<evidence type="ECO:0000256" key="6">
    <source>
        <dbReference type="SAM" id="SignalP"/>
    </source>
</evidence>
<comment type="similarity">
    <text evidence="1">Belongs to the sulfatase family.</text>
</comment>
<keyword evidence="2" id="KW-0479">Metal-binding</keyword>
<dbReference type="InterPro" id="IPR017850">
    <property type="entry name" value="Alkaline_phosphatase_core_sf"/>
</dbReference>
<dbReference type="EMBL" id="RCZE01000005">
    <property type="protein sequence ID" value="TPG78224.1"/>
    <property type="molecule type" value="Genomic_DNA"/>
</dbReference>
<dbReference type="Pfam" id="PF00884">
    <property type="entry name" value="Sulfatase"/>
    <property type="match status" value="1"/>
</dbReference>
<accession>A0A502HWW7</accession>
<feature type="region of interest" description="Disordered" evidence="5">
    <location>
        <begin position="824"/>
        <end position="844"/>
    </location>
</feature>
<dbReference type="AlphaFoldDB" id="A0A502HWW7"/>
<dbReference type="CDD" id="cd16025">
    <property type="entry name" value="PAS_like"/>
    <property type="match status" value="1"/>
</dbReference>
<keyword evidence="6" id="KW-0732">Signal</keyword>
<feature type="compositionally biased region" description="Basic and acidic residues" evidence="5">
    <location>
        <begin position="825"/>
        <end position="844"/>
    </location>
</feature>
<dbReference type="InterPro" id="IPR050738">
    <property type="entry name" value="Sulfatase"/>
</dbReference>
<evidence type="ECO:0000256" key="4">
    <source>
        <dbReference type="ARBA" id="ARBA00022837"/>
    </source>
</evidence>
<feature type="domain" description="Sulfatase N-terminal" evidence="7">
    <location>
        <begin position="89"/>
        <end position="505"/>
    </location>
</feature>
<sequence>MCNVKPDTDTRTGKLLGILVFALTASVVQPASAGNDVINGVPGSPSATVTISGEQIPAPPPKFEGSIERNAAQSKPYWPPRIEPHKGAPNVLLIITDDTGFGTPSTFGGVIPTPTLDRVARDGLRYTNFHSTALCSPTRAALLTGRNHHSVGFGVISEQSSGYPGYNSIISRDKATIGRMLKDNGYRTAWFGKDHNVPTFQASQDGPFDQWPIGMGFEYFYGFIGGDANQWAPNLFRNTTQIYPFVGKPGWNLTTAMADDAIDYVNRINAVAPDQPFFIKYAPGGVHAPHHPTPEWIEKISKMKLFDQGWNKLRDQIFENQKKLGVIPADAKLTPWPKDLLKDWDTLSPDEQKMFIRQVDVFAAYVAYTDHEIGRVIQAVEDMGKLDNTLVIYISGDNGGSAEGTLLGTPNEVASFNGVNVPVADQLKNFYDDWGSDKTYNHMSVAWSWAFDTPFSWTKQIASHFGGVRQGMAIMWPKVITDKGGIRNQFQHVIDVVPTILEATQVNQPKVVDGITQSPIEGVSMMYTFNKANADSPSNHKTQYFEMMGDHAIYHDGWIASSKVMRPPWIIVGNVSQDPAAFPWELYDLHKDWTQSEDVAAKFPEKLKEMQDIFWTEAQKYQVLPLDSTVATRLVTPRPSLTAGRNEFTWTTPLTGIPNGDAPSVLNTSYTFKAEVEVPAGGADGMLITQGGRFGGYGFYLLKNKPVFLWNLVDLKRQRWEGPELKPGKHVLEFDFKYDGLGMGTLAFNNMSGIGRGGTGVLKVDGEAVAEQKMERTIPLILQWDESLDIGSDTLTGVDDQDYQPPFAFTGKIEKITLTVSRPKLTPEDEQKLLQAQRDNKTSE</sequence>
<dbReference type="PANTHER" id="PTHR42693:SF43">
    <property type="entry name" value="BLL2667 PROTEIN"/>
    <property type="match status" value="1"/>
</dbReference>
<keyword evidence="3" id="KW-0378">Hydrolase</keyword>
<dbReference type="PANTHER" id="PTHR42693">
    <property type="entry name" value="ARYLSULFATASE FAMILY MEMBER"/>
    <property type="match status" value="1"/>
</dbReference>
<keyword evidence="4" id="KW-0106">Calcium</keyword>
<feature type="signal peptide" evidence="6">
    <location>
        <begin position="1"/>
        <end position="33"/>
    </location>
</feature>
<evidence type="ECO:0000256" key="5">
    <source>
        <dbReference type="SAM" id="MobiDB-lite"/>
    </source>
</evidence>
<dbReference type="InterPro" id="IPR000917">
    <property type="entry name" value="Sulfatase_N"/>
</dbReference>
<evidence type="ECO:0000313" key="8">
    <source>
        <dbReference type="EMBL" id="TPG78224.1"/>
    </source>
</evidence>
<comment type="caution">
    <text evidence="8">The sequence shown here is derived from an EMBL/GenBank/DDBJ whole genome shotgun (WGS) entry which is preliminary data.</text>
</comment>
<dbReference type="InterPro" id="IPR024607">
    <property type="entry name" value="Sulfatase_CS"/>
</dbReference>
<name>A0A502HWW7_9PSED</name>
<evidence type="ECO:0000256" key="1">
    <source>
        <dbReference type="ARBA" id="ARBA00008779"/>
    </source>
</evidence>
<dbReference type="Proteomes" id="UP000317933">
    <property type="component" value="Unassembled WGS sequence"/>
</dbReference>
<feature type="chain" id="PRO_5021410829" evidence="6">
    <location>
        <begin position="34"/>
        <end position="844"/>
    </location>
</feature>
<evidence type="ECO:0000256" key="2">
    <source>
        <dbReference type="ARBA" id="ARBA00022723"/>
    </source>
</evidence>
<protein>
    <submittedName>
        <fullName evidence="8">Arylsulfatase</fullName>
    </submittedName>
</protein>
<organism evidence="8 9">
    <name type="scientific">Pseudomonas arsenicoxydans</name>
    <dbReference type="NCBI Taxonomy" id="702115"/>
    <lineage>
        <taxon>Bacteria</taxon>
        <taxon>Pseudomonadati</taxon>
        <taxon>Pseudomonadota</taxon>
        <taxon>Gammaproteobacteria</taxon>
        <taxon>Pseudomonadales</taxon>
        <taxon>Pseudomonadaceae</taxon>
        <taxon>Pseudomonas</taxon>
    </lineage>
</organism>
<dbReference type="Gene3D" id="3.30.1120.10">
    <property type="match status" value="1"/>
</dbReference>
<dbReference type="GO" id="GO:0046872">
    <property type="term" value="F:metal ion binding"/>
    <property type="evidence" value="ECO:0007669"/>
    <property type="project" value="UniProtKB-KW"/>
</dbReference>
<dbReference type="Gene3D" id="3.40.720.10">
    <property type="entry name" value="Alkaline Phosphatase, subunit A"/>
    <property type="match status" value="1"/>
</dbReference>
<evidence type="ECO:0000313" key="9">
    <source>
        <dbReference type="Proteomes" id="UP000317933"/>
    </source>
</evidence>
<dbReference type="SUPFAM" id="SSF53649">
    <property type="entry name" value="Alkaline phosphatase-like"/>
    <property type="match status" value="1"/>
</dbReference>
<evidence type="ECO:0000256" key="3">
    <source>
        <dbReference type="ARBA" id="ARBA00022801"/>
    </source>
</evidence>
<proteinExistence type="inferred from homology"/>
<dbReference type="RefSeq" id="WP_140667654.1">
    <property type="nucleotide sequence ID" value="NZ_RCZE01000005.1"/>
</dbReference>
<gene>
    <name evidence="8" type="ORF">EAH78_11575</name>
</gene>